<reference evidence="1" key="1">
    <citation type="submission" date="2012-11" db="EMBL/GenBank/DDBJ databases">
        <title>Permanent draft genomes of Rhodopirellula europaea strain SH398 and 6C.</title>
        <authorList>
            <person name="Richter M."/>
            <person name="Richter-Heitmann T."/>
            <person name="Frank C."/>
            <person name="Harder J."/>
            <person name="Glockner F.O."/>
        </authorList>
    </citation>
    <scope>NUCLEOTIDE SEQUENCE</scope>
    <source>
        <strain evidence="1">6C</strain>
    </source>
</reference>
<reference evidence="1" key="2">
    <citation type="journal article" date="2013" name="Mar. Genomics">
        <title>Expression of sulfatases in Rhodopirellula baltica and the diversity of sulfatases in the genus Rhodopirellula.</title>
        <authorList>
            <person name="Wegner C.E."/>
            <person name="Richter-Heitmann T."/>
            <person name="Klindworth A."/>
            <person name="Klockow C."/>
            <person name="Richter M."/>
            <person name="Achstetter T."/>
            <person name="Glockner F.O."/>
            <person name="Harder J."/>
        </authorList>
    </citation>
    <scope>NUCLEOTIDE SEQUENCE [LARGE SCALE GENOMIC DNA]</scope>
    <source>
        <strain evidence="1">6C</strain>
    </source>
</reference>
<dbReference type="PATRIC" id="fig|1263867.3.peg.346"/>
<evidence type="ECO:0000313" key="1">
    <source>
        <dbReference type="EMBL" id="EMB18949.1"/>
    </source>
</evidence>
<gene>
    <name evidence="1" type="ORF">RE6C_00319</name>
</gene>
<dbReference type="EMBL" id="ANMO01000017">
    <property type="protein sequence ID" value="EMB18949.1"/>
    <property type="molecule type" value="Genomic_DNA"/>
</dbReference>
<protein>
    <submittedName>
        <fullName evidence="1">Uncharacterized protein</fullName>
    </submittedName>
</protein>
<dbReference type="RefSeq" id="WP_008653193.1">
    <property type="nucleotide sequence ID" value="NZ_ANMO01000017.1"/>
</dbReference>
<sequence>MGHTAPIQCPDCSAIQDVDLKYLDINDADATFSYELACDCGYSHSFVDAPLCDVEPFVSPISESQRIAESLGISPENYASYIWPPDVRSAIDKERRQLPESQTKRELRAAALPLPKKFDDRWWIVYQLSHTIVYDPRLKTYAFVDADGSVSDACDLPAVVTKIQAKSHP</sequence>
<accession>M2B9X7</accession>
<name>M2B9X7_9BACT</name>
<evidence type="ECO:0000313" key="2">
    <source>
        <dbReference type="Proteomes" id="UP000011529"/>
    </source>
</evidence>
<keyword evidence="2" id="KW-1185">Reference proteome</keyword>
<organism evidence="1 2">
    <name type="scientific">Rhodopirellula europaea 6C</name>
    <dbReference type="NCBI Taxonomy" id="1263867"/>
    <lineage>
        <taxon>Bacteria</taxon>
        <taxon>Pseudomonadati</taxon>
        <taxon>Planctomycetota</taxon>
        <taxon>Planctomycetia</taxon>
        <taxon>Pirellulales</taxon>
        <taxon>Pirellulaceae</taxon>
        <taxon>Rhodopirellula</taxon>
    </lineage>
</organism>
<dbReference type="Proteomes" id="UP000011529">
    <property type="component" value="Unassembled WGS sequence"/>
</dbReference>
<dbReference type="AlphaFoldDB" id="M2B9X7"/>
<proteinExistence type="predicted"/>
<comment type="caution">
    <text evidence="1">The sequence shown here is derived from an EMBL/GenBank/DDBJ whole genome shotgun (WGS) entry which is preliminary data.</text>
</comment>